<comment type="caution">
    <text evidence="2">The sequence shown here is derived from an EMBL/GenBank/DDBJ whole genome shotgun (WGS) entry which is preliminary data.</text>
</comment>
<dbReference type="EMBL" id="JBHSEW010000002">
    <property type="protein sequence ID" value="MFC4621266.1"/>
    <property type="molecule type" value="Genomic_DNA"/>
</dbReference>
<feature type="transmembrane region" description="Helical" evidence="1">
    <location>
        <begin position="145"/>
        <end position="163"/>
    </location>
</feature>
<reference evidence="3" key="1">
    <citation type="journal article" date="2019" name="Int. J. Syst. Evol. Microbiol.">
        <title>The Global Catalogue of Microorganisms (GCM) 10K type strain sequencing project: providing services to taxonomists for standard genome sequencing and annotation.</title>
        <authorList>
            <consortium name="The Broad Institute Genomics Platform"/>
            <consortium name="The Broad Institute Genome Sequencing Center for Infectious Disease"/>
            <person name="Wu L."/>
            <person name="Ma J."/>
        </authorList>
    </citation>
    <scope>NUCLEOTIDE SEQUENCE [LARGE SCALE GENOMIC DNA]</scope>
    <source>
        <strain evidence="3">JCM 11650</strain>
    </source>
</reference>
<evidence type="ECO:0000256" key="1">
    <source>
        <dbReference type="SAM" id="Phobius"/>
    </source>
</evidence>
<sequence>MRKSKFIHGSEITRSLVTISLGIALFALYFGWPKAEIRLPPKELASIIRVTLTSDPVVVKENGLLEVQGAEEGGKSGWWYFAPVESLVNNLRKDQVLDVLVSQSDDSAYGGRGYIWQVHDASEGRLLMSANQAAEYRSYENFTRYLKLCIGLLLSTIVGIAGYRNHLKVGGKMVDMAR</sequence>
<evidence type="ECO:0000313" key="2">
    <source>
        <dbReference type="EMBL" id="MFC4621266.1"/>
    </source>
</evidence>
<keyword evidence="1" id="KW-1133">Transmembrane helix</keyword>
<name>A0ABV9GSU3_9BURK</name>
<evidence type="ECO:0000313" key="3">
    <source>
        <dbReference type="Proteomes" id="UP001595967"/>
    </source>
</evidence>
<gene>
    <name evidence="2" type="ORF">ACFO3A_03470</name>
</gene>
<proteinExistence type="predicted"/>
<protein>
    <submittedName>
        <fullName evidence="2">Uncharacterized protein</fullName>
    </submittedName>
</protein>
<dbReference type="Proteomes" id="UP001595967">
    <property type="component" value="Unassembled WGS sequence"/>
</dbReference>
<keyword evidence="3" id="KW-1185">Reference proteome</keyword>
<feature type="transmembrane region" description="Helical" evidence="1">
    <location>
        <begin position="12"/>
        <end position="32"/>
    </location>
</feature>
<accession>A0ABV9GSU3</accession>
<organism evidence="2 3">
    <name type="scientific">Comamonas nitrativorans</name>
    <dbReference type="NCBI Taxonomy" id="108437"/>
    <lineage>
        <taxon>Bacteria</taxon>
        <taxon>Pseudomonadati</taxon>
        <taxon>Pseudomonadota</taxon>
        <taxon>Betaproteobacteria</taxon>
        <taxon>Burkholderiales</taxon>
        <taxon>Comamonadaceae</taxon>
        <taxon>Comamonas</taxon>
    </lineage>
</organism>
<keyword evidence="1" id="KW-0472">Membrane</keyword>
<keyword evidence="1" id="KW-0812">Transmembrane</keyword>
<dbReference type="RefSeq" id="WP_377724018.1">
    <property type="nucleotide sequence ID" value="NZ_JBHSEW010000002.1"/>
</dbReference>